<accession>A0A8J5XSC2</accession>
<dbReference type="GO" id="GO:0048205">
    <property type="term" value="P:COPI coating of Golgi vesicle"/>
    <property type="evidence" value="ECO:0007669"/>
    <property type="project" value="TreeGrafter"/>
</dbReference>
<evidence type="ECO:0000256" key="5">
    <source>
        <dbReference type="PROSITE-ProRule" id="PRU00288"/>
    </source>
</evidence>
<dbReference type="SUPFAM" id="SSF57863">
    <property type="entry name" value="ArfGap/RecO-like zinc finger"/>
    <property type="match status" value="1"/>
</dbReference>
<keyword evidence="1" id="KW-0343">GTPase activation</keyword>
<reference evidence="8" key="1">
    <citation type="submission" date="2021-05" db="EMBL/GenBank/DDBJ databases">
        <title>The genome of the haptophyte Pavlova lutheri (Diacronema luteri, Pavlovales) - a model for lipid biosynthesis in eukaryotic algae.</title>
        <authorList>
            <person name="Hulatt C.J."/>
            <person name="Posewitz M.C."/>
        </authorList>
    </citation>
    <scope>NUCLEOTIDE SEQUENCE</scope>
    <source>
        <strain evidence="8">NIVA-4/92</strain>
    </source>
</reference>
<organism evidence="8 9">
    <name type="scientific">Diacronema lutheri</name>
    <name type="common">Unicellular marine alga</name>
    <name type="synonym">Monochrysis lutheri</name>
    <dbReference type="NCBI Taxonomy" id="2081491"/>
    <lineage>
        <taxon>Eukaryota</taxon>
        <taxon>Haptista</taxon>
        <taxon>Haptophyta</taxon>
        <taxon>Pavlovophyceae</taxon>
        <taxon>Pavlovales</taxon>
        <taxon>Pavlovaceae</taxon>
        <taxon>Diacronema</taxon>
    </lineage>
</organism>
<evidence type="ECO:0000256" key="1">
    <source>
        <dbReference type="ARBA" id="ARBA00022468"/>
    </source>
</evidence>
<name>A0A8J5XSC2_DIALT</name>
<dbReference type="SMART" id="SM00105">
    <property type="entry name" value="ArfGap"/>
    <property type="match status" value="1"/>
</dbReference>
<proteinExistence type="predicted"/>
<dbReference type="InterPro" id="IPR038508">
    <property type="entry name" value="ArfGAP_dom_sf"/>
</dbReference>
<dbReference type="OMA" id="DKWTYRQ"/>
<dbReference type="PRINTS" id="PR00405">
    <property type="entry name" value="REVINTRACTNG"/>
</dbReference>
<keyword evidence="3 5" id="KW-0863">Zinc-finger</keyword>
<keyword evidence="9" id="KW-1185">Reference proteome</keyword>
<evidence type="ECO:0000313" key="8">
    <source>
        <dbReference type="EMBL" id="KAG8467522.1"/>
    </source>
</evidence>
<dbReference type="GO" id="GO:0008270">
    <property type="term" value="F:zinc ion binding"/>
    <property type="evidence" value="ECO:0007669"/>
    <property type="project" value="UniProtKB-KW"/>
</dbReference>
<gene>
    <name evidence="8" type="ORF">KFE25_000838</name>
</gene>
<comment type="caution">
    <text evidence="8">The sequence shown here is derived from an EMBL/GenBank/DDBJ whole genome shotgun (WGS) entry which is preliminary data.</text>
</comment>
<protein>
    <recommendedName>
        <fullName evidence="7">Arf-GAP domain-containing protein</fullName>
    </recommendedName>
</protein>
<keyword evidence="2" id="KW-0479">Metal-binding</keyword>
<dbReference type="AlphaFoldDB" id="A0A8J5XSC2"/>
<dbReference type="Proteomes" id="UP000751190">
    <property type="component" value="Unassembled WGS sequence"/>
</dbReference>
<sequence length="365" mass="36790">MPDELGPDGKGISDLDAVAPKPFVDAFFARFCAQPDNKVCFDCTAKNPTWASVTFGTLMCLDCSGLHRRLGVHVSFCRSVSMDKWTYRQLYRMAVSGNKRARAHWRSSSVDPHQIIESKYLTPAAVRYRSNVDANSAAEARSGVPLLDADAGAEHKPAAVNLAADPFAAYMSALSSNGKQPTAPGAPAAKPLVTPLVAPTPAGLAGVTAVPGPPVPTKAAPPATGQPAPATCTNPLLAYGAGLGSTPGCSAGASAPADAPALLASALAPHAATTSPIGGSPLAGSAGSLAGADARPSSLIGRRPPPAKKGLGGAVRRSTSSAEVATLSLQDSPSPKATVSQLAPPPLSVSRMASEPVHGANSVAS</sequence>
<evidence type="ECO:0000259" key="7">
    <source>
        <dbReference type="PROSITE" id="PS50115"/>
    </source>
</evidence>
<dbReference type="GO" id="GO:0005096">
    <property type="term" value="F:GTPase activator activity"/>
    <property type="evidence" value="ECO:0007669"/>
    <property type="project" value="UniProtKB-KW"/>
</dbReference>
<dbReference type="PROSITE" id="PS50115">
    <property type="entry name" value="ARFGAP"/>
    <property type="match status" value="1"/>
</dbReference>
<evidence type="ECO:0000256" key="2">
    <source>
        <dbReference type="ARBA" id="ARBA00022723"/>
    </source>
</evidence>
<dbReference type="OrthoDB" id="10266696at2759"/>
<dbReference type="InterPro" id="IPR037278">
    <property type="entry name" value="ARFGAP/RecO"/>
</dbReference>
<dbReference type="Gene3D" id="1.10.220.150">
    <property type="entry name" value="Arf GTPase activating protein"/>
    <property type="match status" value="1"/>
</dbReference>
<evidence type="ECO:0000256" key="3">
    <source>
        <dbReference type="ARBA" id="ARBA00022771"/>
    </source>
</evidence>
<dbReference type="GO" id="GO:0000139">
    <property type="term" value="C:Golgi membrane"/>
    <property type="evidence" value="ECO:0007669"/>
    <property type="project" value="GOC"/>
</dbReference>
<dbReference type="PANTHER" id="PTHR45686:SF4">
    <property type="entry name" value="ADP-RIBOSYLATION FACTOR GTPASE ACTIVATING PROTEIN 3, ISOFORM H"/>
    <property type="match status" value="1"/>
</dbReference>
<evidence type="ECO:0000313" key="9">
    <source>
        <dbReference type="Proteomes" id="UP000751190"/>
    </source>
</evidence>
<dbReference type="EMBL" id="JAGTXO010000006">
    <property type="protein sequence ID" value="KAG8467522.1"/>
    <property type="molecule type" value="Genomic_DNA"/>
</dbReference>
<evidence type="ECO:0000256" key="4">
    <source>
        <dbReference type="ARBA" id="ARBA00022833"/>
    </source>
</evidence>
<evidence type="ECO:0000256" key="6">
    <source>
        <dbReference type="SAM" id="MobiDB-lite"/>
    </source>
</evidence>
<keyword evidence="4" id="KW-0862">Zinc</keyword>
<feature type="domain" description="Arf-GAP" evidence="7">
    <location>
        <begin position="25"/>
        <end position="129"/>
    </location>
</feature>
<dbReference type="CDD" id="cd08831">
    <property type="entry name" value="ArfGap_ArfGap2_3_like"/>
    <property type="match status" value="1"/>
</dbReference>
<feature type="region of interest" description="Disordered" evidence="6">
    <location>
        <begin position="285"/>
        <end position="365"/>
    </location>
</feature>
<dbReference type="PANTHER" id="PTHR45686">
    <property type="entry name" value="ADP-RIBOSYLATION FACTOR GTPASE ACTIVATING PROTEIN 3, ISOFORM H-RELATED"/>
    <property type="match status" value="1"/>
</dbReference>
<dbReference type="Pfam" id="PF01412">
    <property type="entry name" value="ArfGap"/>
    <property type="match status" value="1"/>
</dbReference>
<feature type="compositionally biased region" description="Polar residues" evidence="6">
    <location>
        <begin position="317"/>
        <end position="341"/>
    </location>
</feature>
<dbReference type="InterPro" id="IPR001164">
    <property type="entry name" value="ArfGAP_dom"/>
</dbReference>